<evidence type="ECO:0000313" key="2">
    <source>
        <dbReference type="EMBL" id="KAG6626703.1"/>
    </source>
</evidence>
<accession>A0A8T1NCZ9</accession>
<sequence length="94" mass="10569">MGADMFFSQDGSCSTRNFICKFFWHCYRILAGWVRLSRSIGLHLFVGGVLSFSTMGSSIVGISRRIWNSSIRTEICITIISKPIPIMVTLNIAF</sequence>
<keyword evidence="1" id="KW-0472">Membrane</keyword>
<dbReference type="Proteomes" id="UP000811609">
    <property type="component" value="Chromosome 15"/>
</dbReference>
<evidence type="ECO:0000256" key="1">
    <source>
        <dbReference type="SAM" id="Phobius"/>
    </source>
</evidence>
<dbReference type="EMBL" id="CM031823">
    <property type="protein sequence ID" value="KAG6626703.1"/>
    <property type="molecule type" value="Genomic_DNA"/>
</dbReference>
<gene>
    <name evidence="2" type="ORF">CIPAW_15G069800</name>
</gene>
<reference evidence="2" key="1">
    <citation type="submission" date="2020-12" db="EMBL/GenBank/DDBJ databases">
        <title>WGS assembly of Carya illinoinensis cv. Pawnee.</title>
        <authorList>
            <person name="Platts A."/>
            <person name="Shu S."/>
            <person name="Wright S."/>
            <person name="Barry K."/>
            <person name="Edger P."/>
            <person name="Pires J.C."/>
            <person name="Schmutz J."/>
        </authorList>
    </citation>
    <scope>NUCLEOTIDE SEQUENCE</scope>
    <source>
        <tissue evidence="2">Leaf</tissue>
    </source>
</reference>
<organism evidence="2 3">
    <name type="scientific">Carya illinoinensis</name>
    <name type="common">Pecan</name>
    <dbReference type="NCBI Taxonomy" id="32201"/>
    <lineage>
        <taxon>Eukaryota</taxon>
        <taxon>Viridiplantae</taxon>
        <taxon>Streptophyta</taxon>
        <taxon>Embryophyta</taxon>
        <taxon>Tracheophyta</taxon>
        <taxon>Spermatophyta</taxon>
        <taxon>Magnoliopsida</taxon>
        <taxon>eudicotyledons</taxon>
        <taxon>Gunneridae</taxon>
        <taxon>Pentapetalae</taxon>
        <taxon>rosids</taxon>
        <taxon>fabids</taxon>
        <taxon>Fagales</taxon>
        <taxon>Juglandaceae</taxon>
        <taxon>Carya</taxon>
    </lineage>
</organism>
<proteinExistence type="predicted"/>
<feature type="transmembrane region" description="Helical" evidence="1">
    <location>
        <begin position="40"/>
        <end position="62"/>
    </location>
</feature>
<keyword evidence="1" id="KW-0812">Transmembrane</keyword>
<dbReference type="AlphaFoldDB" id="A0A8T1NCZ9"/>
<dbReference type="EMBL" id="CM031823">
    <property type="protein sequence ID" value="KAG6626705.1"/>
    <property type="molecule type" value="Genomic_DNA"/>
</dbReference>
<dbReference type="EMBL" id="CM031823">
    <property type="protein sequence ID" value="KAG6626704.1"/>
    <property type="molecule type" value="Genomic_DNA"/>
</dbReference>
<comment type="caution">
    <text evidence="2">The sequence shown here is derived from an EMBL/GenBank/DDBJ whole genome shotgun (WGS) entry which is preliminary data.</text>
</comment>
<protein>
    <submittedName>
        <fullName evidence="2">Uncharacterized protein</fullName>
    </submittedName>
</protein>
<name>A0A8T1NCZ9_CARIL</name>
<dbReference type="EMBL" id="CM031823">
    <property type="protein sequence ID" value="KAG6626702.1"/>
    <property type="molecule type" value="Genomic_DNA"/>
</dbReference>
<evidence type="ECO:0000313" key="3">
    <source>
        <dbReference type="Proteomes" id="UP000811609"/>
    </source>
</evidence>
<keyword evidence="3" id="KW-1185">Reference proteome</keyword>
<keyword evidence="1" id="KW-1133">Transmembrane helix</keyword>